<dbReference type="Gramene" id="Jr01_22650_p1">
    <property type="protein sequence ID" value="cds.Jr01_22650_p1"/>
    <property type="gene ID" value="Jr01_22650"/>
</dbReference>
<feature type="region of interest" description="Disordered" evidence="1">
    <location>
        <begin position="1096"/>
        <end position="1115"/>
    </location>
</feature>
<evidence type="ECO:0000256" key="1">
    <source>
        <dbReference type="SAM" id="MobiDB-lite"/>
    </source>
</evidence>
<sequence length="1248" mass="138761">MAVAFQGFSIREYAAKMRTVDLGKCWPFGVDPAEEMKKEDIKLLLPPITVTKFRWWSHELHGGRKHDQIHGGNANVRGEEVELRRNGSELDAERAEFKKSQAEDEKLEMVCPVCLVFTAATVNAVNAHMDSCLAQPSKKEARRQMKAKTSKAPKKRSIAEIFAVAPQIEAVDVDDESGDEDSSGGGEMFGSCKFSSRDNVVSIIKGKKNINKRMKLKKKKKKKRALEESGMAIVSKLKKNKKFMKKAAVKNGSIAKKTLHKIKLPAHVDFTVKPNGSFCNKRFPEDILDASFIRGKKPSLKCLSLQKRLKVVQASKFIAKQQKPVFPVRSILKAHKKVIPGLNSVTCPLQCSTQINHSGIHRSDRHVRFSGKDDILGPRTKKISDAFVHCTSKHFSDAFAASSEECLSDERDKVSPMEIDGTQDVVFASTDNGTGVLPIAGREHLLNTHGHVDIQKNLRPHVTCQDKAKHFPEKPVSPSQVAIHNDEVHRFVSALDGRHNTCVNAQVGGNVVRAFNESGKSIDHFVDSIHGVPVISSISNTRLSSPPSSSCFVSDENANRRLPFLSQSATQNFNGHTMHYQPHCHASPMELMNSVRLFPEWKQRAVSVREKCMDDGFFGLPLNSQGELIPFSSSGQGAFDQLMLPSSVHHSSSSLPVHNLVMRQSIGDYWSVKKRQIAEGEHSKDPLNLFPVQNYVIENPKVHLPARFGVTELEATGRSDAHGLNFERLNHHSVSQLDSDLNLSFGGCRQYNQEQDQNANGRVHPEKYPDKMILNSTQPTMRLMGKDLAVGRSSKFEDGKVWTDKEIIAEDCPASTVLENSFMERNFLQDWMLHPASRKPKESVANSLAIQCNHTAQDNLMTKASESRISNPFLNWQTNALHKNGSLTFNENPSNSHSFVHSPASSGAFRGAPSFREPFPSGAEALRGSHYLPLASTPHISCQHIPWSPVEFNHKNQPHATKSAFNFPFLYTDCREDVQPYWFQRSSESLPPWLLHAQQDKQLITSSQFISDLGHNYPPQLISGTNFFPSQPVNHLSEVSYPVKSQSHFKSSLGSTSILHPALVPVIPTVNTPAVNMEYGNRIKFRDKLKSKAFGIKDPNPCKKTKRPTAKADCSTKATRIPNLQMQKDLNAVMGLTSENFGRDIQSNVAVAERNPRRDKTSSLGCGSNESSKDGLRNSTGIDFSKDHDLARSGPVKLTAGAKHILKPSQAADQDNSRLIHSTLPFAVATNCESAQESQKKLTKIYRF</sequence>
<dbReference type="GeneID" id="108981852"/>
<dbReference type="PANTHER" id="PTHR36892:SF1">
    <property type="entry name" value="OS05G0518200 PROTEIN"/>
    <property type="match status" value="1"/>
</dbReference>
<evidence type="ECO:0000313" key="2">
    <source>
        <dbReference type="Proteomes" id="UP000235220"/>
    </source>
</evidence>
<dbReference type="Proteomes" id="UP000235220">
    <property type="component" value="Chromosome 1"/>
</dbReference>
<dbReference type="AlphaFoldDB" id="A0A2I4DNE2"/>
<organism evidence="2 3">
    <name type="scientific">Juglans regia</name>
    <name type="common">English walnut</name>
    <dbReference type="NCBI Taxonomy" id="51240"/>
    <lineage>
        <taxon>Eukaryota</taxon>
        <taxon>Viridiplantae</taxon>
        <taxon>Streptophyta</taxon>
        <taxon>Embryophyta</taxon>
        <taxon>Tracheophyta</taxon>
        <taxon>Spermatophyta</taxon>
        <taxon>Magnoliopsida</taxon>
        <taxon>eudicotyledons</taxon>
        <taxon>Gunneridae</taxon>
        <taxon>Pentapetalae</taxon>
        <taxon>rosids</taxon>
        <taxon>fabids</taxon>
        <taxon>Fagales</taxon>
        <taxon>Juglandaceae</taxon>
        <taxon>Juglans</taxon>
    </lineage>
</organism>
<feature type="region of interest" description="Disordered" evidence="1">
    <location>
        <begin position="1151"/>
        <end position="1188"/>
    </location>
</feature>
<evidence type="ECO:0000313" key="3">
    <source>
        <dbReference type="RefSeq" id="XP_018808657.2"/>
    </source>
</evidence>
<dbReference type="PANTHER" id="PTHR36892">
    <property type="entry name" value="OS01G0201800 PROTEIN"/>
    <property type="match status" value="1"/>
</dbReference>
<reference evidence="3" key="1">
    <citation type="submission" date="2025-08" db="UniProtKB">
        <authorList>
            <consortium name="RefSeq"/>
        </authorList>
    </citation>
    <scope>IDENTIFICATION</scope>
    <source>
        <tissue evidence="3">Leaves</tissue>
    </source>
</reference>
<proteinExistence type="predicted"/>
<gene>
    <name evidence="3" type="primary">LOC108981852</name>
</gene>
<accession>A0A2I4DNE2</accession>
<keyword evidence="2" id="KW-1185">Reference proteome</keyword>
<protein>
    <submittedName>
        <fullName evidence="3">Uncharacterized protein LOC108981852 isoform X2</fullName>
    </submittedName>
</protein>
<dbReference type="RefSeq" id="XP_018808657.2">
    <property type="nucleotide sequence ID" value="XM_018953112.2"/>
</dbReference>
<name>A0A2I4DNE2_JUGRE</name>